<dbReference type="InterPro" id="IPR007793">
    <property type="entry name" value="DivIVA_fam"/>
</dbReference>
<evidence type="ECO:0000313" key="7">
    <source>
        <dbReference type="EMBL" id="MCC2748886.1"/>
    </source>
</evidence>
<evidence type="ECO:0000256" key="2">
    <source>
        <dbReference type="ARBA" id="ARBA00009008"/>
    </source>
</evidence>
<evidence type="ECO:0000256" key="6">
    <source>
        <dbReference type="ARBA" id="ARBA00023306"/>
    </source>
</evidence>
<gene>
    <name evidence="7" type="ORF">LK487_18105</name>
</gene>
<evidence type="ECO:0000256" key="4">
    <source>
        <dbReference type="ARBA" id="ARBA00022618"/>
    </source>
</evidence>
<sequence length="70" mass="7653">MALLTPKDIREHTFQTVRFKEGYDVDEVDDFLDQVTETVEALGRQAVAGGQATQSLGADVSNLNAKISEL</sequence>
<dbReference type="AlphaFoldDB" id="A0AAW4WSC0"/>
<keyword evidence="6" id="KW-0131">Cell cycle</keyword>
<evidence type="ECO:0000256" key="3">
    <source>
        <dbReference type="ARBA" id="ARBA00022490"/>
    </source>
</evidence>
<organism evidence="7 8">
    <name type="scientific">Agathobacter rectalis</name>
    <dbReference type="NCBI Taxonomy" id="39491"/>
    <lineage>
        <taxon>Bacteria</taxon>
        <taxon>Bacillati</taxon>
        <taxon>Bacillota</taxon>
        <taxon>Clostridia</taxon>
        <taxon>Lachnospirales</taxon>
        <taxon>Lachnospiraceae</taxon>
        <taxon>Agathobacter</taxon>
    </lineage>
</organism>
<dbReference type="Proteomes" id="UP001197847">
    <property type="component" value="Unassembled WGS sequence"/>
</dbReference>
<keyword evidence="5" id="KW-0175">Coiled coil</keyword>
<evidence type="ECO:0000256" key="1">
    <source>
        <dbReference type="ARBA" id="ARBA00004496"/>
    </source>
</evidence>
<keyword evidence="3" id="KW-0963">Cytoplasm</keyword>
<dbReference type="Gene3D" id="6.10.250.660">
    <property type="match status" value="1"/>
</dbReference>
<evidence type="ECO:0000256" key="5">
    <source>
        <dbReference type="ARBA" id="ARBA00023054"/>
    </source>
</evidence>
<reference evidence="7" key="1">
    <citation type="submission" date="2021-10" db="EMBL/GenBank/DDBJ databases">
        <title>Collection of gut derived symbiotic bacterial strains cultured from healthy donors.</title>
        <authorList>
            <person name="Lin H."/>
            <person name="Littmann E."/>
            <person name="Claire K."/>
            <person name="Pamer E."/>
        </authorList>
    </citation>
    <scope>NUCLEOTIDE SEQUENCE</scope>
    <source>
        <strain evidence="7">MSK.22.92</strain>
    </source>
</reference>
<dbReference type="PANTHER" id="PTHR35794">
    <property type="entry name" value="CELL DIVISION PROTEIN DIVIVA"/>
    <property type="match status" value="1"/>
</dbReference>
<dbReference type="InterPro" id="IPR019933">
    <property type="entry name" value="DivIVA_domain"/>
</dbReference>
<dbReference type="NCBIfam" id="TIGR03544">
    <property type="entry name" value="DivI1A_domain"/>
    <property type="match status" value="1"/>
</dbReference>
<proteinExistence type="inferred from homology"/>
<dbReference type="GO" id="GO:0051301">
    <property type="term" value="P:cell division"/>
    <property type="evidence" value="ECO:0007669"/>
    <property type="project" value="UniProtKB-KW"/>
</dbReference>
<dbReference type="Pfam" id="PF05103">
    <property type="entry name" value="DivIVA"/>
    <property type="match status" value="1"/>
</dbReference>
<comment type="similarity">
    <text evidence="2">Belongs to the DivIVA family.</text>
</comment>
<feature type="non-terminal residue" evidence="7">
    <location>
        <position position="70"/>
    </location>
</feature>
<keyword evidence="4" id="KW-0132">Cell division</keyword>
<comment type="subcellular location">
    <subcellularLocation>
        <location evidence="1">Cytoplasm</location>
    </subcellularLocation>
</comment>
<comment type="caution">
    <text evidence="7">The sequence shown here is derived from an EMBL/GenBank/DDBJ whole genome shotgun (WGS) entry which is preliminary data.</text>
</comment>
<dbReference type="PANTHER" id="PTHR35794:SF2">
    <property type="entry name" value="CELL DIVISION PROTEIN DIVIVA"/>
    <property type="match status" value="1"/>
</dbReference>
<protein>
    <submittedName>
        <fullName evidence="7">DivIVA domain-containing protein</fullName>
    </submittedName>
</protein>
<evidence type="ECO:0000313" key="8">
    <source>
        <dbReference type="Proteomes" id="UP001197847"/>
    </source>
</evidence>
<name>A0AAW4WSC0_9FIRM</name>
<dbReference type="EMBL" id="JAJFBX010000279">
    <property type="protein sequence ID" value="MCC2748886.1"/>
    <property type="molecule type" value="Genomic_DNA"/>
</dbReference>
<dbReference type="GO" id="GO:0005737">
    <property type="term" value="C:cytoplasm"/>
    <property type="evidence" value="ECO:0007669"/>
    <property type="project" value="UniProtKB-SubCell"/>
</dbReference>
<accession>A0AAW4WSC0</accession>